<dbReference type="Pfam" id="PF17186">
    <property type="entry name" value="Lipocalin_9"/>
    <property type="match status" value="1"/>
</dbReference>
<dbReference type="Proteomes" id="UP001575181">
    <property type="component" value="Unassembled WGS sequence"/>
</dbReference>
<feature type="domain" description="AttH" evidence="1">
    <location>
        <begin position="54"/>
        <end position="227"/>
    </location>
</feature>
<keyword evidence="3" id="KW-1185">Reference proteome</keyword>
<dbReference type="Pfam" id="PF07143">
    <property type="entry name" value="CrtC"/>
    <property type="match status" value="1"/>
</dbReference>
<comment type="caution">
    <text evidence="2">The sequence shown here is derived from an EMBL/GenBank/DDBJ whole genome shotgun (WGS) entry which is preliminary data.</text>
</comment>
<reference evidence="2 3" key="1">
    <citation type="submission" date="2024-08" db="EMBL/GenBank/DDBJ databases">
        <title>Whole-genome sequencing of halo(alkali)philic microorganisms from hypersaline lakes.</title>
        <authorList>
            <person name="Sorokin D.Y."/>
            <person name="Merkel A.Y."/>
            <person name="Messina E."/>
            <person name="Yakimov M."/>
        </authorList>
    </citation>
    <scope>NUCLEOTIDE SEQUENCE [LARGE SCALE GENOMIC DNA]</scope>
    <source>
        <strain evidence="2 3">Cl-TMA</strain>
    </source>
</reference>
<dbReference type="PROSITE" id="PS51318">
    <property type="entry name" value="TAT"/>
    <property type="match status" value="1"/>
</dbReference>
<dbReference type="InterPro" id="IPR006311">
    <property type="entry name" value="TAT_signal"/>
</dbReference>
<dbReference type="RefSeq" id="WP_373655054.1">
    <property type="nucleotide sequence ID" value="NZ_JBGUAW010000003.1"/>
</dbReference>
<organism evidence="2 3">
    <name type="scientific">Thiohalorhabdus methylotrophus</name>
    <dbReference type="NCBI Taxonomy" id="3242694"/>
    <lineage>
        <taxon>Bacteria</taxon>
        <taxon>Pseudomonadati</taxon>
        <taxon>Pseudomonadota</taxon>
        <taxon>Gammaproteobacteria</taxon>
        <taxon>Thiohalorhabdales</taxon>
        <taxon>Thiohalorhabdaceae</taxon>
        <taxon>Thiohalorhabdus</taxon>
    </lineage>
</organism>
<dbReference type="PANTHER" id="PTHR38591:SF1">
    <property type="entry name" value="BLL1000 PROTEIN"/>
    <property type="match status" value="1"/>
</dbReference>
<gene>
    <name evidence="2" type="ORF">ACERLL_05460</name>
</gene>
<evidence type="ECO:0000259" key="1">
    <source>
        <dbReference type="Pfam" id="PF07143"/>
    </source>
</evidence>
<dbReference type="SUPFAM" id="SSF159245">
    <property type="entry name" value="AttH-like"/>
    <property type="match status" value="1"/>
</dbReference>
<sequence length="357" mass="39926">MRRSRREFLRLLAAGPPLLLAGGGRAAERSYARVTPERPVNLPADHAAHPDYAIEWWYFTGFLDLAGGGRRTFEVTFFRNRPEPGRWLENPSAFTPRQVMSAHAALGDPTTESFRHWRRLARVGLDGGRADPDRLRVGIRDWALEAETGGSWRLRLNGEPGAWDLALSPTGKAVLQGRDGISAKNASGSVASYYYSYPALAVRGTLPVDGRPREVTGTAWFDHEWTSTFLPEGTAGWDWVGLRFAGGGGLMAYRFRDPKGRTTYAAGTWIRPDRTTEHLGPDRVRWRPLREWTSPETGSTYPVAWEIRAGGRTLRVTPLFDSQEMRGTGPFNPTYWEGAMRVGGDRVGEGFLEMTRF</sequence>
<protein>
    <submittedName>
        <fullName evidence="2">Lipocalin-like domain-containing protein</fullName>
    </submittedName>
</protein>
<name>A0ABV4TSG8_9GAMM</name>
<dbReference type="Gene3D" id="2.40.370.10">
    <property type="entry name" value="AttH-like domain"/>
    <property type="match status" value="2"/>
</dbReference>
<proteinExistence type="predicted"/>
<dbReference type="InterPro" id="IPR023374">
    <property type="entry name" value="AttH-like_dom_sf"/>
</dbReference>
<dbReference type="InterPro" id="IPR010791">
    <property type="entry name" value="AttH_dom"/>
</dbReference>
<dbReference type="PANTHER" id="PTHR38591">
    <property type="entry name" value="HYDROLASE"/>
    <property type="match status" value="1"/>
</dbReference>
<accession>A0ABV4TSG8</accession>
<dbReference type="EMBL" id="JBGUAW010000003">
    <property type="protein sequence ID" value="MFA9460270.1"/>
    <property type="molecule type" value="Genomic_DNA"/>
</dbReference>
<evidence type="ECO:0000313" key="2">
    <source>
        <dbReference type="EMBL" id="MFA9460270.1"/>
    </source>
</evidence>
<evidence type="ECO:0000313" key="3">
    <source>
        <dbReference type="Proteomes" id="UP001575181"/>
    </source>
</evidence>